<reference evidence="2" key="1">
    <citation type="journal article" date="2016" name="PLoS ONE">
        <title>Genetic Diversity of O-Antigens in Hafnia alvei and the Development of a Suspension Array for Serotype Detection.</title>
        <authorList>
            <person name="Duan Z."/>
            <person name="Niedziela T."/>
            <person name="Lugowski C."/>
            <person name="Cao B."/>
            <person name="Wang T."/>
            <person name="Xu L."/>
            <person name="Yang B."/>
            <person name="Liu B."/>
            <person name="Wang L."/>
        </authorList>
    </citation>
    <scope>NUCLEOTIDE SEQUENCE</scope>
    <source>
        <strain evidence="2">PCM1191</strain>
    </source>
</reference>
<proteinExistence type="predicted"/>
<feature type="transmembrane region" description="Helical" evidence="1">
    <location>
        <begin position="105"/>
        <end position="122"/>
    </location>
</feature>
<feature type="transmembrane region" description="Helical" evidence="1">
    <location>
        <begin position="134"/>
        <end position="164"/>
    </location>
</feature>
<feature type="transmembrane region" description="Helical" evidence="1">
    <location>
        <begin position="317"/>
        <end position="334"/>
    </location>
</feature>
<feature type="transmembrane region" description="Helical" evidence="1">
    <location>
        <begin position="292"/>
        <end position="311"/>
    </location>
</feature>
<evidence type="ECO:0000256" key="1">
    <source>
        <dbReference type="SAM" id="Phobius"/>
    </source>
</evidence>
<dbReference type="InterPro" id="IPR049458">
    <property type="entry name" value="EpsG-like"/>
</dbReference>
<keyword evidence="1 2" id="KW-0812">Transmembrane</keyword>
<dbReference type="AlphaFoldDB" id="A0A172WZW2"/>
<protein>
    <submittedName>
        <fullName evidence="2">Transmembrane protein EpsG</fullName>
    </submittedName>
</protein>
<keyword evidence="1" id="KW-0472">Membrane</keyword>
<name>A0A172WZW2_HAFAL</name>
<feature type="transmembrane region" description="Helical" evidence="1">
    <location>
        <begin position="262"/>
        <end position="280"/>
    </location>
</feature>
<dbReference type="Pfam" id="PF14897">
    <property type="entry name" value="EpsG"/>
    <property type="match status" value="1"/>
</dbReference>
<feature type="transmembrane region" description="Helical" evidence="1">
    <location>
        <begin position="6"/>
        <end position="25"/>
    </location>
</feature>
<organism evidence="2">
    <name type="scientific">Hafnia alvei</name>
    <dbReference type="NCBI Taxonomy" id="569"/>
    <lineage>
        <taxon>Bacteria</taxon>
        <taxon>Pseudomonadati</taxon>
        <taxon>Pseudomonadota</taxon>
        <taxon>Gammaproteobacteria</taxon>
        <taxon>Enterobacterales</taxon>
        <taxon>Hafniaceae</taxon>
        <taxon>Hafnia</taxon>
    </lineage>
</organism>
<evidence type="ECO:0000313" key="2">
    <source>
        <dbReference type="EMBL" id="ANF29902.1"/>
    </source>
</evidence>
<accession>A0A172WZW2</accession>
<sequence length="398" mass="46914">MGYGDNMIYYITLLLLLLFSLFDLADKNDRPIQILRQYLYFVAMLILIFFAGLRFDTGWDYKGYHFYYDLMPKIYQLASSNETFNSIYFEPGFKLLMSIAKTCGLSFYAFQFLVSIICVFLLGKAIKGERNKLLFIFIYFSTCYLFLNMSVIRQGIAVVFLYMAVISLFNKNKKVAIFYLAIGSLFHLSLIVMIPIIVFIDKKSISNRIFYLSVSISIFVYIFQISWLKSFFDIFSPILPHELSYKIVSYLDSDRFGRSRNIGLGIVEKIVTFITLFYIYKKDNSERNLILLRFFIFYMVIYFAFYEITILYDRLRLYFVAINVFVYISIFSFFSGANKILIFSIIILYSIFSYVNVFRSDPNKLVFMPYNSILDNENAIPSEFKGDLRIDRAIEMDH</sequence>
<feature type="transmembrane region" description="Helical" evidence="1">
    <location>
        <begin position="341"/>
        <end position="358"/>
    </location>
</feature>
<feature type="transmembrane region" description="Helical" evidence="1">
    <location>
        <begin position="37"/>
        <end position="55"/>
    </location>
</feature>
<feature type="transmembrane region" description="Helical" evidence="1">
    <location>
        <begin position="209"/>
        <end position="227"/>
    </location>
</feature>
<gene>
    <name evidence="2" type="primary">epsG</name>
</gene>
<dbReference type="EMBL" id="KX117079">
    <property type="protein sequence ID" value="ANF29902.1"/>
    <property type="molecule type" value="Genomic_DNA"/>
</dbReference>
<keyword evidence="1" id="KW-1133">Transmembrane helix</keyword>
<feature type="transmembrane region" description="Helical" evidence="1">
    <location>
        <begin position="176"/>
        <end position="200"/>
    </location>
</feature>